<dbReference type="EMBL" id="ADVG01000003">
    <property type="protein sequence ID" value="EFH83396.1"/>
    <property type="molecule type" value="Genomic_DNA"/>
</dbReference>
<dbReference type="InterPro" id="IPR000515">
    <property type="entry name" value="MetI-like"/>
</dbReference>
<proteinExistence type="inferred from homology"/>
<feature type="transmembrane region" description="Helical" evidence="7">
    <location>
        <begin position="93"/>
        <end position="112"/>
    </location>
</feature>
<dbReference type="PROSITE" id="PS50928">
    <property type="entry name" value="ABC_TM1"/>
    <property type="match status" value="1"/>
</dbReference>
<protein>
    <submittedName>
        <fullName evidence="9">Binding-protein-dependent transport systems inner membrane component</fullName>
    </submittedName>
</protein>
<gene>
    <name evidence="9" type="ORF">Krac_4352</name>
</gene>
<comment type="similarity">
    <text evidence="7">Belongs to the binding-protein-dependent transport system permease family.</text>
</comment>
<feature type="transmembrane region" description="Helical" evidence="7">
    <location>
        <begin position="160"/>
        <end position="178"/>
    </location>
</feature>
<feature type="transmembrane region" description="Helical" evidence="7">
    <location>
        <begin position="199"/>
        <end position="222"/>
    </location>
</feature>
<dbReference type="eggNOG" id="COG0395">
    <property type="taxonomic scope" value="Bacteria"/>
</dbReference>
<name>D6TSJ5_KTERA</name>
<evidence type="ECO:0000313" key="10">
    <source>
        <dbReference type="Proteomes" id="UP000004508"/>
    </source>
</evidence>
<keyword evidence="4 7" id="KW-0812">Transmembrane</keyword>
<evidence type="ECO:0000256" key="6">
    <source>
        <dbReference type="ARBA" id="ARBA00023136"/>
    </source>
</evidence>
<dbReference type="InterPro" id="IPR035906">
    <property type="entry name" value="MetI-like_sf"/>
</dbReference>
<dbReference type="CDD" id="cd06261">
    <property type="entry name" value="TM_PBP2"/>
    <property type="match status" value="1"/>
</dbReference>
<dbReference type="PANTHER" id="PTHR43744">
    <property type="entry name" value="ABC TRANSPORTER PERMEASE PROTEIN MG189-RELATED-RELATED"/>
    <property type="match status" value="1"/>
</dbReference>
<dbReference type="GO" id="GO:0005886">
    <property type="term" value="C:plasma membrane"/>
    <property type="evidence" value="ECO:0007669"/>
    <property type="project" value="UniProtKB-SubCell"/>
</dbReference>
<dbReference type="OrthoDB" id="2063054at2"/>
<keyword evidence="5 7" id="KW-1133">Transmembrane helix</keyword>
<comment type="caution">
    <text evidence="9">The sequence shown here is derived from an EMBL/GenBank/DDBJ whole genome shotgun (WGS) entry which is preliminary data.</text>
</comment>
<feature type="domain" description="ABC transmembrane type-1" evidence="8">
    <location>
        <begin position="89"/>
        <end position="279"/>
    </location>
</feature>
<evidence type="ECO:0000256" key="3">
    <source>
        <dbReference type="ARBA" id="ARBA00022475"/>
    </source>
</evidence>
<keyword evidence="10" id="KW-1185">Reference proteome</keyword>
<evidence type="ECO:0000256" key="4">
    <source>
        <dbReference type="ARBA" id="ARBA00022692"/>
    </source>
</evidence>
<evidence type="ECO:0000256" key="5">
    <source>
        <dbReference type="ARBA" id="ARBA00022989"/>
    </source>
</evidence>
<organism evidence="9 10">
    <name type="scientific">Ktedonobacter racemifer DSM 44963</name>
    <dbReference type="NCBI Taxonomy" id="485913"/>
    <lineage>
        <taxon>Bacteria</taxon>
        <taxon>Bacillati</taxon>
        <taxon>Chloroflexota</taxon>
        <taxon>Ktedonobacteria</taxon>
        <taxon>Ktedonobacterales</taxon>
        <taxon>Ktedonobacteraceae</taxon>
        <taxon>Ktedonobacter</taxon>
    </lineage>
</organism>
<keyword evidence="2 7" id="KW-0813">Transport</keyword>
<sequence length="293" mass="32385">MSLTISKQKADKRSVRTARSVRSIVSVVLRYALLIFLAGLFLVPFYLILRNSLATEQDIRLGVLFPTVLHFENIQELFSDSNTSILVGLQNSALMAVLGTVGQVLVTSLAAYAMARIPSRWSTVVFGAVLGTMMIPGAVTFLPTYIVVSYIGWIGTLQGLIIPSLFSGFTTFLFRQFFLSFPRELEEAGHVDGLGYWGIYWRIVVPNSLPIFAALGITGLIANWNSFLWPLVNAQNDSSQTVQVVISTFETSQTIILHEIFMAAAIGILPLVLLFLFFQRYIVQGYTQSGLKG</sequence>
<evidence type="ECO:0000256" key="1">
    <source>
        <dbReference type="ARBA" id="ARBA00004651"/>
    </source>
</evidence>
<dbReference type="GO" id="GO:0055085">
    <property type="term" value="P:transmembrane transport"/>
    <property type="evidence" value="ECO:0007669"/>
    <property type="project" value="InterPro"/>
</dbReference>
<feature type="transmembrane region" description="Helical" evidence="7">
    <location>
        <begin position="255"/>
        <end position="278"/>
    </location>
</feature>
<dbReference type="Pfam" id="PF00528">
    <property type="entry name" value="BPD_transp_1"/>
    <property type="match status" value="1"/>
</dbReference>
<dbReference type="RefSeq" id="WP_007914088.1">
    <property type="nucleotide sequence ID" value="NZ_ADVG01000003.1"/>
</dbReference>
<dbReference type="Gene3D" id="1.10.3720.10">
    <property type="entry name" value="MetI-like"/>
    <property type="match status" value="1"/>
</dbReference>
<evidence type="ECO:0000256" key="7">
    <source>
        <dbReference type="RuleBase" id="RU363032"/>
    </source>
</evidence>
<dbReference type="STRING" id="485913.Krac_4352"/>
<evidence type="ECO:0000256" key="2">
    <source>
        <dbReference type="ARBA" id="ARBA00022448"/>
    </source>
</evidence>
<dbReference type="InParanoid" id="D6TSJ5"/>
<reference evidence="9 10" key="1">
    <citation type="journal article" date="2011" name="Stand. Genomic Sci.">
        <title>Non-contiguous finished genome sequence and contextual data of the filamentous soil bacterium Ktedonobacter racemifer type strain (SOSP1-21).</title>
        <authorList>
            <person name="Chang Y.J."/>
            <person name="Land M."/>
            <person name="Hauser L."/>
            <person name="Chertkov O."/>
            <person name="Del Rio T.G."/>
            <person name="Nolan M."/>
            <person name="Copeland A."/>
            <person name="Tice H."/>
            <person name="Cheng J.F."/>
            <person name="Lucas S."/>
            <person name="Han C."/>
            <person name="Goodwin L."/>
            <person name="Pitluck S."/>
            <person name="Ivanova N."/>
            <person name="Ovchinikova G."/>
            <person name="Pati A."/>
            <person name="Chen A."/>
            <person name="Palaniappan K."/>
            <person name="Mavromatis K."/>
            <person name="Liolios K."/>
            <person name="Brettin T."/>
            <person name="Fiebig A."/>
            <person name="Rohde M."/>
            <person name="Abt B."/>
            <person name="Goker M."/>
            <person name="Detter J.C."/>
            <person name="Woyke T."/>
            <person name="Bristow J."/>
            <person name="Eisen J.A."/>
            <person name="Markowitz V."/>
            <person name="Hugenholtz P."/>
            <person name="Kyrpides N.C."/>
            <person name="Klenk H.P."/>
            <person name="Lapidus A."/>
        </authorList>
    </citation>
    <scope>NUCLEOTIDE SEQUENCE [LARGE SCALE GENOMIC DNA]</scope>
    <source>
        <strain evidence="10">DSM 44963</strain>
    </source>
</reference>
<comment type="subcellular location">
    <subcellularLocation>
        <location evidence="1 7">Cell membrane</location>
        <topology evidence="1 7">Multi-pass membrane protein</topology>
    </subcellularLocation>
</comment>
<evidence type="ECO:0000259" key="8">
    <source>
        <dbReference type="PROSITE" id="PS50928"/>
    </source>
</evidence>
<feature type="transmembrane region" description="Helical" evidence="7">
    <location>
        <begin position="21"/>
        <end position="48"/>
    </location>
</feature>
<keyword evidence="3" id="KW-1003">Cell membrane</keyword>
<dbReference type="PANTHER" id="PTHR43744:SF12">
    <property type="entry name" value="ABC TRANSPORTER PERMEASE PROTEIN MG189-RELATED"/>
    <property type="match status" value="1"/>
</dbReference>
<dbReference type="AlphaFoldDB" id="D6TSJ5"/>
<feature type="transmembrane region" description="Helical" evidence="7">
    <location>
        <begin position="124"/>
        <end position="148"/>
    </location>
</feature>
<dbReference type="SUPFAM" id="SSF161098">
    <property type="entry name" value="MetI-like"/>
    <property type="match status" value="1"/>
</dbReference>
<dbReference type="Proteomes" id="UP000004508">
    <property type="component" value="Unassembled WGS sequence"/>
</dbReference>
<evidence type="ECO:0000313" key="9">
    <source>
        <dbReference type="EMBL" id="EFH83396.1"/>
    </source>
</evidence>
<keyword evidence="6 7" id="KW-0472">Membrane</keyword>
<accession>D6TSJ5</accession>